<organism evidence="2 3">
    <name type="scientific">Lasiosphaeria ovina</name>
    <dbReference type="NCBI Taxonomy" id="92902"/>
    <lineage>
        <taxon>Eukaryota</taxon>
        <taxon>Fungi</taxon>
        <taxon>Dikarya</taxon>
        <taxon>Ascomycota</taxon>
        <taxon>Pezizomycotina</taxon>
        <taxon>Sordariomycetes</taxon>
        <taxon>Sordariomycetidae</taxon>
        <taxon>Sordariales</taxon>
        <taxon>Lasiosphaeriaceae</taxon>
        <taxon>Lasiosphaeria</taxon>
    </lineage>
</organism>
<evidence type="ECO:0000313" key="3">
    <source>
        <dbReference type="Proteomes" id="UP001287356"/>
    </source>
</evidence>
<proteinExistence type="predicted"/>
<evidence type="ECO:0000313" key="2">
    <source>
        <dbReference type="EMBL" id="KAK3358398.1"/>
    </source>
</evidence>
<comment type="caution">
    <text evidence="2">The sequence shown here is derived from an EMBL/GenBank/DDBJ whole genome shotgun (WGS) entry which is preliminary data.</text>
</comment>
<protein>
    <recommendedName>
        <fullName evidence="1">DUF7907 domain-containing protein</fullName>
    </recommendedName>
</protein>
<reference evidence="2" key="1">
    <citation type="journal article" date="2023" name="Mol. Phylogenet. Evol.">
        <title>Genome-scale phylogeny and comparative genomics of the fungal order Sordariales.</title>
        <authorList>
            <person name="Hensen N."/>
            <person name="Bonometti L."/>
            <person name="Westerberg I."/>
            <person name="Brannstrom I.O."/>
            <person name="Guillou S."/>
            <person name="Cros-Aarteil S."/>
            <person name="Calhoun S."/>
            <person name="Haridas S."/>
            <person name="Kuo A."/>
            <person name="Mondo S."/>
            <person name="Pangilinan J."/>
            <person name="Riley R."/>
            <person name="LaButti K."/>
            <person name="Andreopoulos B."/>
            <person name="Lipzen A."/>
            <person name="Chen C."/>
            <person name="Yan M."/>
            <person name="Daum C."/>
            <person name="Ng V."/>
            <person name="Clum A."/>
            <person name="Steindorff A."/>
            <person name="Ohm R.A."/>
            <person name="Martin F."/>
            <person name="Silar P."/>
            <person name="Natvig D.O."/>
            <person name="Lalanne C."/>
            <person name="Gautier V."/>
            <person name="Ament-Velasquez S.L."/>
            <person name="Kruys A."/>
            <person name="Hutchinson M.I."/>
            <person name="Powell A.J."/>
            <person name="Barry K."/>
            <person name="Miller A.N."/>
            <person name="Grigoriev I.V."/>
            <person name="Debuchy R."/>
            <person name="Gladieux P."/>
            <person name="Hiltunen Thoren M."/>
            <person name="Johannesson H."/>
        </authorList>
    </citation>
    <scope>NUCLEOTIDE SEQUENCE</scope>
    <source>
        <strain evidence="2">CBS 958.72</strain>
    </source>
</reference>
<accession>A0AAE0JS47</accession>
<reference evidence="2" key="2">
    <citation type="submission" date="2023-06" db="EMBL/GenBank/DDBJ databases">
        <authorList>
            <consortium name="Lawrence Berkeley National Laboratory"/>
            <person name="Haridas S."/>
            <person name="Hensen N."/>
            <person name="Bonometti L."/>
            <person name="Westerberg I."/>
            <person name="Brannstrom I.O."/>
            <person name="Guillou S."/>
            <person name="Cros-Aarteil S."/>
            <person name="Calhoun S."/>
            <person name="Kuo A."/>
            <person name="Mondo S."/>
            <person name="Pangilinan J."/>
            <person name="Riley R."/>
            <person name="Labutti K."/>
            <person name="Andreopoulos B."/>
            <person name="Lipzen A."/>
            <person name="Chen C."/>
            <person name="Yanf M."/>
            <person name="Daum C."/>
            <person name="Ng V."/>
            <person name="Clum A."/>
            <person name="Steindorff A."/>
            <person name="Ohm R."/>
            <person name="Martin F."/>
            <person name="Silar P."/>
            <person name="Natvig D."/>
            <person name="Lalanne C."/>
            <person name="Gautier V."/>
            <person name="Ament-Velasquez S.L."/>
            <person name="Kruys A."/>
            <person name="Hutchinson M.I."/>
            <person name="Powell A.J."/>
            <person name="Barry K."/>
            <person name="Miller A.N."/>
            <person name="Grigoriev I.V."/>
            <person name="Debuchy R."/>
            <person name="Gladieux P."/>
            <person name="Thoren M.H."/>
            <person name="Johannesson H."/>
        </authorList>
    </citation>
    <scope>NUCLEOTIDE SEQUENCE</scope>
    <source>
        <strain evidence="2">CBS 958.72</strain>
    </source>
</reference>
<dbReference type="EMBL" id="JAULSN010000016">
    <property type="protein sequence ID" value="KAK3358398.1"/>
    <property type="molecule type" value="Genomic_DNA"/>
</dbReference>
<name>A0AAE0JS47_9PEZI</name>
<keyword evidence="3" id="KW-1185">Reference proteome</keyword>
<dbReference type="AlphaFoldDB" id="A0AAE0JS47"/>
<dbReference type="InterPro" id="IPR057229">
    <property type="entry name" value="DUF7907"/>
</dbReference>
<sequence length="182" mass="19548">MASENPAPPPAKPGQFFLKTEPLPGAAAGRYSNLYLRQHSVANPAVVLTEGTPRFLRASVADDLAGVGVDFTSWAPRHEGRKWALVLSSGTHDGTSAARWESVEIVDNGSDASLKFQTVAGEGVGGEVAAGEALRGGERWAGWMACEWSLGHPQLFWITDQAGDHKLPDFCERVRVVRALIQ</sequence>
<gene>
    <name evidence="2" type="ORF">B0T24DRAFT_128908</name>
</gene>
<dbReference type="Pfam" id="PF25484">
    <property type="entry name" value="DUF7907"/>
    <property type="match status" value="1"/>
</dbReference>
<feature type="domain" description="DUF7907" evidence="1">
    <location>
        <begin position="15"/>
        <end position="178"/>
    </location>
</feature>
<dbReference type="Proteomes" id="UP001287356">
    <property type="component" value="Unassembled WGS sequence"/>
</dbReference>
<evidence type="ECO:0000259" key="1">
    <source>
        <dbReference type="Pfam" id="PF25484"/>
    </source>
</evidence>